<evidence type="ECO:0000256" key="4">
    <source>
        <dbReference type="ARBA" id="ARBA00023163"/>
    </source>
</evidence>
<dbReference type="SUPFAM" id="SSF88946">
    <property type="entry name" value="Sigma2 domain of RNA polymerase sigma factors"/>
    <property type="match status" value="1"/>
</dbReference>
<keyword evidence="4" id="KW-0804">Transcription</keyword>
<evidence type="ECO:0000313" key="7">
    <source>
        <dbReference type="EMBL" id="PVX28244.1"/>
    </source>
</evidence>
<dbReference type="Pfam" id="PF08281">
    <property type="entry name" value="Sigma70_r4_2"/>
    <property type="match status" value="1"/>
</dbReference>
<evidence type="ECO:0000259" key="5">
    <source>
        <dbReference type="Pfam" id="PF04542"/>
    </source>
</evidence>
<accession>A0A2U0SA93</accession>
<dbReference type="GO" id="GO:0016987">
    <property type="term" value="F:sigma factor activity"/>
    <property type="evidence" value="ECO:0007669"/>
    <property type="project" value="UniProtKB-KW"/>
</dbReference>
<evidence type="ECO:0000259" key="6">
    <source>
        <dbReference type="Pfam" id="PF08281"/>
    </source>
</evidence>
<evidence type="ECO:0000256" key="2">
    <source>
        <dbReference type="ARBA" id="ARBA00023015"/>
    </source>
</evidence>
<dbReference type="OrthoDB" id="9784272at2"/>
<keyword evidence="3" id="KW-0731">Sigma factor</keyword>
<feature type="domain" description="RNA polymerase sigma factor 70 region 4 type 2" evidence="6">
    <location>
        <begin position="133"/>
        <end position="184"/>
    </location>
</feature>
<dbReference type="GO" id="GO:0006352">
    <property type="term" value="P:DNA-templated transcription initiation"/>
    <property type="evidence" value="ECO:0007669"/>
    <property type="project" value="InterPro"/>
</dbReference>
<comment type="similarity">
    <text evidence="1">Belongs to the sigma-70 factor family. ECF subfamily.</text>
</comment>
<dbReference type="RefSeq" id="WP_116467696.1">
    <property type="nucleotide sequence ID" value="NZ_QENQ01000001.1"/>
</dbReference>
<dbReference type="InterPro" id="IPR013325">
    <property type="entry name" value="RNA_pol_sigma_r2"/>
</dbReference>
<dbReference type="InterPro" id="IPR014284">
    <property type="entry name" value="RNA_pol_sigma-70_dom"/>
</dbReference>
<dbReference type="Gene3D" id="1.10.10.10">
    <property type="entry name" value="Winged helix-like DNA-binding domain superfamily/Winged helix DNA-binding domain"/>
    <property type="match status" value="1"/>
</dbReference>
<dbReference type="Proteomes" id="UP000245890">
    <property type="component" value="Unassembled WGS sequence"/>
</dbReference>
<dbReference type="InterPro" id="IPR013324">
    <property type="entry name" value="RNA_pol_sigma_r3/r4-like"/>
</dbReference>
<reference evidence="7 8" key="1">
    <citation type="submission" date="2018-05" db="EMBL/GenBank/DDBJ databases">
        <title>Description of Sphingomonas pokkalii sp nov, isolated from the rhizosphere of saline tolerant pokkali rice and its draft genome analysis.</title>
        <authorList>
            <person name="Menon R."/>
            <person name="Kumari S."/>
            <person name="Rameshkumar N."/>
        </authorList>
    </citation>
    <scope>NUCLEOTIDE SEQUENCE [LARGE SCALE GENOMIC DNA]</scope>
    <source>
        <strain evidence="7 8">L3B27</strain>
    </source>
</reference>
<name>A0A2U0SA93_9SPHN</name>
<dbReference type="GO" id="GO:0003677">
    <property type="term" value="F:DNA binding"/>
    <property type="evidence" value="ECO:0007669"/>
    <property type="project" value="InterPro"/>
</dbReference>
<gene>
    <name evidence="7" type="ORF">DD559_01905</name>
</gene>
<dbReference type="Gene3D" id="1.10.1740.10">
    <property type="match status" value="1"/>
</dbReference>
<dbReference type="InterPro" id="IPR007627">
    <property type="entry name" value="RNA_pol_sigma70_r2"/>
</dbReference>
<keyword evidence="2" id="KW-0805">Transcription regulation</keyword>
<dbReference type="EMBL" id="QENQ01000001">
    <property type="protein sequence ID" value="PVX28244.1"/>
    <property type="molecule type" value="Genomic_DNA"/>
</dbReference>
<organism evidence="7 8">
    <name type="scientific">Sphingomonas pokkalii</name>
    <dbReference type="NCBI Taxonomy" id="2175090"/>
    <lineage>
        <taxon>Bacteria</taxon>
        <taxon>Pseudomonadati</taxon>
        <taxon>Pseudomonadota</taxon>
        <taxon>Alphaproteobacteria</taxon>
        <taxon>Sphingomonadales</taxon>
        <taxon>Sphingomonadaceae</taxon>
        <taxon>Sphingomonas</taxon>
    </lineage>
</organism>
<dbReference type="InterPro" id="IPR013249">
    <property type="entry name" value="RNA_pol_sigma70_r4_t2"/>
</dbReference>
<dbReference type="InterPro" id="IPR039425">
    <property type="entry name" value="RNA_pol_sigma-70-like"/>
</dbReference>
<dbReference type="PANTHER" id="PTHR43133">
    <property type="entry name" value="RNA POLYMERASE ECF-TYPE SIGMA FACTO"/>
    <property type="match status" value="1"/>
</dbReference>
<feature type="domain" description="RNA polymerase sigma-70 region 2" evidence="5">
    <location>
        <begin position="40"/>
        <end position="100"/>
    </location>
</feature>
<evidence type="ECO:0000256" key="1">
    <source>
        <dbReference type="ARBA" id="ARBA00010641"/>
    </source>
</evidence>
<protein>
    <submittedName>
        <fullName evidence="7">RNA polymerase subunit sigma</fullName>
    </submittedName>
</protein>
<dbReference type="CDD" id="cd06171">
    <property type="entry name" value="Sigma70_r4"/>
    <property type="match status" value="1"/>
</dbReference>
<dbReference type="SUPFAM" id="SSF88659">
    <property type="entry name" value="Sigma3 and sigma4 domains of RNA polymerase sigma factors"/>
    <property type="match status" value="1"/>
</dbReference>
<dbReference type="NCBIfam" id="TIGR02937">
    <property type="entry name" value="sigma70-ECF"/>
    <property type="match status" value="1"/>
</dbReference>
<dbReference type="AlphaFoldDB" id="A0A2U0SA93"/>
<sequence length="191" mass="20552">MASSTPSAGDGARLRLARALADVAQGDRAALKTVYDLTAAKLMGVCLRICQDREAAEDVMQDVFLKVWDRAGRFDPTRASPITWLCVIARNSAIDWRRTRGPGESAPFEAALEVPDGGTSADALIEAAETRARIFACIEALDEKQQGAIRAAFFNGRSYPELAQAAAVPLGTMKSWIRRGLLQLRGCLGDG</sequence>
<dbReference type="PANTHER" id="PTHR43133:SF62">
    <property type="entry name" value="RNA POLYMERASE SIGMA FACTOR SIGZ"/>
    <property type="match status" value="1"/>
</dbReference>
<proteinExistence type="inferred from homology"/>
<dbReference type="InterPro" id="IPR036388">
    <property type="entry name" value="WH-like_DNA-bd_sf"/>
</dbReference>
<dbReference type="Pfam" id="PF04542">
    <property type="entry name" value="Sigma70_r2"/>
    <property type="match status" value="1"/>
</dbReference>
<keyword evidence="8" id="KW-1185">Reference proteome</keyword>
<comment type="caution">
    <text evidence="7">The sequence shown here is derived from an EMBL/GenBank/DDBJ whole genome shotgun (WGS) entry which is preliminary data.</text>
</comment>
<evidence type="ECO:0000313" key="8">
    <source>
        <dbReference type="Proteomes" id="UP000245890"/>
    </source>
</evidence>
<evidence type="ECO:0000256" key="3">
    <source>
        <dbReference type="ARBA" id="ARBA00023082"/>
    </source>
</evidence>